<keyword evidence="1" id="KW-0812">Transmembrane</keyword>
<organism evidence="2 3">
    <name type="scientific">Candidatus Gottesmanbacteria bacterium RBG_13_45_10</name>
    <dbReference type="NCBI Taxonomy" id="1798370"/>
    <lineage>
        <taxon>Bacteria</taxon>
        <taxon>Candidatus Gottesmaniibacteriota</taxon>
    </lineage>
</organism>
<evidence type="ECO:0000256" key="1">
    <source>
        <dbReference type="SAM" id="Phobius"/>
    </source>
</evidence>
<keyword evidence="1" id="KW-0472">Membrane</keyword>
<name>A0A1F5ZH96_9BACT</name>
<evidence type="ECO:0008006" key="4">
    <source>
        <dbReference type="Google" id="ProtNLM"/>
    </source>
</evidence>
<protein>
    <recommendedName>
        <fullName evidence="4">Type IV pilus modification protein PilV</fullName>
    </recommendedName>
</protein>
<gene>
    <name evidence="2" type="ORF">A2Z00_03510</name>
</gene>
<dbReference type="STRING" id="1798370.A2Z00_03510"/>
<evidence type="ECO:0000313" key="2">
    <source>
        <dbReference type="EMBL" id="OGG11487.1"/>
    </source>
</evidence>
<comment type="caution">
    <text evidence="2">The sequence shown here is derived from an EMBL/GenBank/DDBJ whole genome shotgun (WGS) entry which is preliminary data.</text>
</comment>
<dbReference type="AlphaFoldDB" id="A0A1F5ZH96"/>
<accession>A0A1F5ZH96</accession>
<dbReference type="Proteomes" id="UP000177268">
    <property type="component" value="Unassembled WGS sequence"/>
</dbReference>
<dbReference type="EMBL" id="MFIZ01000026">
    <property type="protein sequence ID" value="OGG11487.1"/>
    <property type="molecule type" value="Genomic_DNA"/>
</dbReference>
<sequence>MRTFYRQGQTIVEAIVVIAVVVILTTGVIAGTTASLRSAQDGRVRTQAIRFAQEGVEILRTLRDENWTTFYQHTNQTWCLGSDGILTAASGGACSPNITTSEGTNLTRKVTLTWNDPTIIAGVNVSYPITDTVARSVLVTTYLTQWK</sequence>
<evidence type="ECO:0000313" key="3">
    <source>
        <dbReference type="Proteomes" id="UP000177268"/>
    </source>
</evidence>
<reference evidence="2 3" key="1">
    <citation type="journal article" date="2016" name="Nat. Commun.">
        <title>Thousands of microbial genomes shed light on interconnected biogeochemical processes in an aquifer system.</title>
        <authorList>
            <person name="Anantharaman K."/>
            <person name="Brown C.T."/>
            <person name="Hug L.A."/>
            <person name="Sharon I."/>
            <person name="Castelle C.J."/>
            <person name="Probst A.J."/>
            <person name="Thomas B.C."/>
            <person name="Singh A."/>
            <person name="Wilkins M.J."/>
            <person name="Karaoz U."/>
            <person name="Brodie E.L."/>
            <person name="Williams K.H."/>
            <person name="Hubbard S.S."/>
            <person name="Banfield J.F."/>
        </authorList>
    </citation>
    <scope>NUCLEOTIDE SEQUENCE [LARGE SCALE GENOMIC DNA]</scope>
</reference>
<feature type="transmembrane region" description="Helical" evidence="1">
    <location>
        <begin position="12"/>
        <end position="36"/>
    </location>
</feature>
<proteinExistence type="predicted"/>
<keyword evidence="1" id="KW-1133">Transmembrane helix</keyword>